<dbReference type="PROSITE" id="PS51156">
    <property type="entry name" value="ELM2"/>
    <property type="match status" value="1"/>
</dbReference>
<evidence type="ECO:0000313" key="5">
    <source>
        <dbReference type="Proteomes" id="UP000006906"/>
    </source>
</evidence>
<organism evidence="4 5">
    <name type="scientific">Chlamydomonas reinhardtii</name>
    <name type="common">Chlamydomonas smithii</name>
    <dbReference type="NCBI Taxonomy" id="3055"/>
    <lineage>
        <taxon>Eukaryota</taxon>
        <taxon>Viridiplantae</taxon>
        <taxon>Chlorophyta</taxon>
        <taxon>core chlorophytes</taxon>
        <taxon>Chlorophyceae</taxon>
        <taxon>CS clade</taxon>
        <taxon>Chlamydomonadales</taxon>
        <taxon>Chlamydomonadaceae</taxon>
        <taxon>Chlamydomonas</taxon>
    </lineage>
</organism>
<gene>
    <name evidence="4" type="ORF">CHLRE_06g274994v5</name>
</gene>
<dbReference type="OrthoDB" id="550963at2759"/>
<evidence type="ECO:0000256" key="1">
    <source>
        <dbReference type="ARBA" id="ARBA00023242"/>
    </source>
</evidence>
<feature type="compositionally biased region" description="Acidic residues" evidence="2">
    <location>
        <begin position="125"/>
        <end position="142"/>
    </location>
</feature>
<keyword evidence="1" id="KW-0539">Nucleus</keyword>
<dbReference type="AlphaFoldDB" id="A0A2K3DNL4"/>
<dbReference type="InParanoid" id="A0A2K3DNL4"/>
<feature type="compositionally biased region" description="Basic and acidic residues" evidence="2">
    <location>
        <begin position="113"/>
        <end position="124"/>
    </location>
</feature>
<dbReference type="InterPro" id="IPR000949">
    <property type="entry name" value="ELM2_dom"/>
</dbReference>
<evidence type="ECO:0000259" key="3">
    <source>
        <dbReference type="PROSITE" id="PS51156"/>
    </source>
</evidence>
<evidence type="ECO:0000313" key="4">
    <source>
        <dbReference type="EMBL" id="PNW82123.1"/>
    </source>
</evidence>
<evidence type="ECO:0000256" key="2">
    <source>
        <dbReference type="SAM" id="MobiDB-lite"/>
    </source>
</evidence>
<reference evidence="4 5" key="1">
    <citation type="journal article" date="2007" name="Science">
        <title>The Chlamydomonas genome reveals the evolution of key animal and plant functions.</title>
        <authorList>
            <person name="Merchant S.S."/>
            <person name="Prochnik S.E."/>
            <person name="Vallon O."/>
            <person name="Harris E.H."/>
            <person name="Karpowicz S.J."/>
            <person name="Witman G.B."/>
            <person name="Terry A."/>
            <person name="Salamov A."/>
            <person name="Fritz-Laylin L.K."/>
            <person name="Marechal-Drouard L."/>
            <person name="Marshall W.F."/>
            <person name="Qu L.H."/>
            <person name="Nelson D.R."/>
            <person name="Sanderfoot A.A."/>
            <person name="Spalding M.H."/>
            <person name="Kapitonov V.V."/>
            <person name="Ren Q."/>
            <person name="Ferris P."/>
            <person name="Lindquist E."/>
            <person name="Shapiro H."/>
            <person name="Lucas S.M."/>
            <person name="Grimwood J."/>
            <person name="Schmutz J."/>
            <person name="Cardol P."/>
            <person name="Cerutti H."/>
            <person name="Chanfreau G."/>
            <person name="Chen C.L."/>
            <person name="Cognat V."/>
            <person name="Croft M.T."/>
            <person name="Dent R."/>
            <person name="Dutcher S."/>
            <person name="Fernandez E."/>
            <person name="Fukuzawa H."/>
            <person name="Gonzalez-Ballester D."/>
            <person name="Gonzalez-Halphen D."/>
            <person name="Hallmann A."/>
            <person name="Hanikenne M."/>
            <person name="Hippler M."/>
            <person name="Inwood W."/>
            <person name="Jabbari K."/>
            <person name="Kalanon M."/>
            <person name="Kuras R."/>
            <person name="Lefebvre P.A."/>
            <person name="Lemaire S.D."/>
            <person name="Lobanov A.V."/>
            <person name="Lohr M."/>
            <person name="Manuell A."/>
            <person name="Meier I."/>
            <person name="Mets L."/>
            <person name="Mittag M."/>
            <person name="Mittelmeier T."/>
            <person name="Moroney J.V."/>
            <person name="Moseley J."/>
            <person name="Napoli C."/>
            <person name="Nedelcu A.M."/>
            <person name="Niyogi K."/>
            <person name="Novoselov S.V."/>
            <person name="Paulsen I.T."/>
            <person name="Pazour G."/>
            <person name="Purton S."/>
            <person name="Ral J.P."/>
            <person name="Riano-Pachon D.M."/>
            <person name="Riekhof W."/>
            <person name="Rymarquis L."/>
            <person name="Schroda M."/>
            <person name="Stern D."/>
            <person name="Umen J."/>
            <person name="Willows R."/>
            <person name="Wilson N."/>
            <person name="Zimmer S.L."/>
            <person name="Allmer J."/>
            <person name="Balk J."/>
            <person name="Bisova K."/>
            <person name="Chen C.J."/>
            <person name="Elias M."/>
            <person name="Gendler K."/>
            <person name="Hauser C."/>
            <person name="Lamb M.R."/>
            <person name="Ledford H."/>
            <person name="Long J.C."/>
            <person name="Minagawa J."/>
            <person name="Page M.D."/>
            <person name="Pan J."/>
            <person name="Pootakham W."/>
            <person name="Roje S."/>
            <person name="Rose A."/>
            <person name="Stahlberg E."/>
            <person name="Terauchi A.M."/>
            <person name="Yang P."/>
            <person name="Ball S."/>
            <person name="Bowler C."/>
            <person name="Dieckmann C.L."/>
            <person name="Gladyshev V.N."/>
            <person name="Green P."/>
            <person name="Jorgensen R."/>
            <person name="Mayfield S."/>
            <person name="Mueller-Roeber B."/>
            <person name="Rajamani S."/>
            <person name="Sayre R.T."/>
            <person name="Brokstein P."/>
            <person name="Dubchak I."/>
            <person name="Goodstein D."/>
            <person name="Hornick L."/>
            <person name="Huang Y.W."/>
            <person name="Jhaveri J."/>
            <person name="Luo Y."/>
            <person name="Martinez D."/>
            <person name="Ngau W.C."/>
            <person name="Otillar B."/>
            <person name="Poliakov A."/>
            <person name="Porter A."/>
            <person name="Szajkowski L."/>
            <person name="Werner G."/>
            <person name="Zhou K."/>
            <person name="Grigoriev I.V."/>
            <person name="Rokhsar D.S."/>
            <person name="Grossman A.R."/>
        </authorList>
    </citation>
    <scope>NUCLEOTIDE SEQUENCE [LARGE SCALE GENOMIC DNA]</scope>
    <source>
        <strain evidence="5">CC-503</strain>
    </source>
</reference>
<feature type="domain" description="ELM2" evidence="3">
    <location>
        <begin position="167"/>
        <end position="186"/>
    </location>
</feature>
<sequence length="186" mass="19497">MSETPGIDLAAEQKHKLLGPATEIDSALPPKFRHKRGLPEQSPAEEATEPVVDAAAAGPSGSGPALIAPLALPQPQPQPSRSSKHPRDSPPAAALGASDDTDAQAAAPGAVPQDRERGRDRDGLGQDDDDDDEEEEDGDEDGLGVLRRGPKATRLSVSKIQGRAEPRKPRIGPQYQAVVPPWTPGL</sequence>
<dbReference type="Gramene" id="PNW82123">
    <property type="protein sequence ID" value="PNW82123"/>
    <property type="gene ID" value="CHLRE_06g274994v5"/>
</dbReference>
<feature type="compositionally biased region" description="Low complexity" evidence="2">
    <location>
        <begin position="54"/>
        <end position="71"/>
    </location>
</feature>
<dbReference type="EMBL" id="CM008967">
    <property type="protein sequence ID" value="PNW82123.1"/>
    <property type="molecule type" value="Genomic_DNA"/>
</dbReference>
<dbReference type="GeneID" id="66053666"/>
<dbReference type="RefSeq" id="XP_042923703.1">
    <property type="nucleotide sequence ID" value="XM_043062997.1"/>
</dbReference>
<name>A0A2K3DNL4_CHLRE</name>
<proteinExistence type="predicted"/>
<dbReference type="Proteomes" id="UP000006906">
    <property type="component" value="Chromosome 6"/>
</dbReference>
<feature type="region of interest" description="Disordered" evidence="2">
    <location>
        <begin position="1"/>
        <end position="186"/>
    </location>
</feature>
<protein>
    <recommendedName>
        <fullName evidence="3">ELM2 domain-containing protein</fullName>
    </recommendedName>
</protein>
<dbReference type="KEGG" id="cre:CHLRE_06g274994v5"/>
<keyword evidence="5" id="KW-1185">Reference proteome</keyword>
<accession>A0A2K3DNL4</accession>